<protein>
    <submittedName>
        <fullName evidence="1">Uncharacterized protein</fullName>
    </submittedName>
</protein>
<evidence type="ECO:0000313" key="1">
    <source>
        <dbReference type="EMBL" id="RHX82874.1"/>
    </source>
</evidence>
<reference evidence="2" key="1">
    <citation type="submission" date="2018-05" db="EMBL/GenBank/DDBJ databases">
        <title>Leptospira yasudae sp. nov. and Leptospira stimsonii sp. nov., two pathogenic species of the genus Leptospira isolated from environmental sources.</title>
        <authorList>
            <person name="Casanovas-Massana A."/>
            <person name="Hamond C."/>
            <person name="Santos L.A."/>
            <person name="Hacker K.P."/>
            <person name="Balassiano I."/>
            <person name="Medeiros M.A."/>
            <person name="Reis M.G."/>
            <person name="Ko A.I."/>
            <person name="Wunder E.A."/>
        </authorList>
    </citation>
    <scope>NUCLEOTIDE SEQUENCE [LARGE SCALE GENOMIC DNA]</scope>
    <source>
        <strain evidence="2">AMB6-RJ</strain>
    </source>
</reference>
<dbReference type="Proteomes" id="UP000266669">
    <property type="component" value="Unassembled WGS sequence"/>
</dbReference>
<accession>A0A5F1XGR2</accession>
<dbReference type="EMBL" id="QHCS01000018">
    <property type="protein sequence ID" value="RHX82874.1"/>
    <property type="molecule type" value="Genomic_DNA"/>
</dbReference>
<sequence>MYVDATWDGLVPCIYFDSERRTLVKEEVFFGDLKKLQETVRRIHVSKYMRVIEYALAFSREKLPK</sequence>
<organism evidence="1 2">
    <name type="scientific">Leptospira stimsonii</name>
    <dbReference type="NCBI Taxonomy" id="2202203"/>
    <lineage>
        <taxon>Bacteria</taxon>
        <taxon>Pseudomonadati</taxon>
        <taxon>Spirochaetota</taxon>
        <taxon>Spirochaetia</taxon>
        <taxon>Leptospirales</taxon>
        <taxon>Leptospiraceae</taxon>
        <taxon>Leptospira</taxon>
    </lineage>
</organism>
<name>A0A5F1XGR2_9LEPT</name>
<gene>
    <name evidence="1" type="ORF">DLM78_23675</name>
</gene>
<dbReference type="AlphaFoldDB" id="A0A5F1XGR2"/>
<evidence type="ECO:0000313" key="2">
    <source>
        <dbReference type="Proteomes" id="UP000266669"/>
    </source>
</evidence>
<proteinExistence type="predicted"/>
<comment type="caution">
    <text evidence="1">The sequence shown here is derived from an EMBL/GenBank/DDBJ whole genome shotgun (WGS) entry which is preliminary data.</text>
</comment>